<dbReference type="InterPro" id="IPR053235">
    <property type="entry name" value="Ser_Thr_kinase"/>
</dbReference>
<dbReference type="InterPro" id="IPR008271">
    <property type="entry name" value="Ser/Thr_kinase_AS"/>
</dbReference>
<accession>A0A182RCG4</accession>
<dbReference type="AlphaFoldDB" id="A0A182RCG4"/>
<evidence type="ECO:0000259" key="2">
    <source>
        <dbReference type="PROSITE" id="PS50011"/>
    </source>
</evidence>
<name>A0A182RCG4_ANOFN</name>
<dbReference type="VEuPathDB" id="VectorBase:AFUN003880"/>
<dbReference type="GO" id="GO:0005524">
    <property type="term" value="F:ATP binding"/>
    <property type="evidence" value="ECO:0007669"/>
    <property type="project" value="InterPro"/>
</dbReference>
<evidence type="ECO:0000313" key="3">
    <source>
        <dbReference type="EnsemblMetazoa" id="AFUN003880-PA"/>
    </source>
</evidence>
<dbReference type="InterPro" id="IPR000719">
    <property type="entry name" value="Prot_kinase_dom"/>
</dbReference>
<dbReference type="VEuPathDB" id="VectorBase:AFUN2_009680"/>
<evidence type="ECO:0000256" key="1">
    <source>
        <dbReference type="SAM" id="MobiDB-lite"/>
    </source>
</evidence>
<protein>
    <submittedName>
        <fullName evidence="3">Protein kinase domain-containing protein</fullName>
    </submittedName>
</protein>
<dbReference type="Gene3D" id="1.10.510.10">
    <property type="entry name" value="Transferase(Phosphotransferase) domain 1"/>
    <property type="match status" value="1"/>
</dbReference>
<dbReference type="SMART" id="SM00220">
    <property type="entry name" value="S_TKc"/>
    <property type="match status" value="1"/>
</dbReference>
<dbReference type="SUPFAM" id="SSF56112">
    <property type="entry name" value="Protein kinase-like (PK-like)"/>
    <property type="match status" value="1"/>
</dbReference>
<sequence>MHLVWLVKFPSPSAIKVLLLNQRPRRRKMAGQLVSNPINCTDIVTMEIHSKLRSVLGWKAQITLGTINRPRSTTASSPWDLKNLCKRVDHQRAIRELVEEELDVLRHLTHLSPFPPALLMGEICRLRMIKLHWPRTLADVLSERYRNQQGPLEPAKALKVVVMMLHALKFNQEKLRLIHGDVKSFNILIENDFEVAMLSGYGAKSKIVNSSGNYERGFNPDEARNIGIGLWSAPEALSTGTGYIFLNCKVDIFSLGMVVYEMLACMPPHTFPGIKDTGILETEELLKTVDFYNKERAALYRAQTRNKPRSVARMSTAPYCPPPKPRVIQKEKNRTNAKPSPSSRTKENRDIQSIMKLALDKKKEQSTSTDGKVAKATQTEPRPAELPDCLNYAALGTRPLLPSMLGKEYELLFQIFYVCTERFDPIRPTARELLNALVVVEESQENE</sequence>
<dbReference type="Pfam" id="PF00069">
    <property type="entry name" value="Pkinase"/>
    <property type="match status" value="1"/>
</dbReference>
<dbReference type="PROSITE" id="PS00108">
    <property type="entry name" value="PROTEIN_KINASE_ST"/>
    <property type="match status" value="1"/>
</dbReference>
<dbReference type="STRING" id="62324.A0A182RCG4"/>
<organism evidence="3">
    <name type="scientific">Anopheles funestus</name>
    <name type="common">African malaria mosquito</name>
    <dbReference type="NCBI Taxonomy" id="62324"/>
    <lineage>
        <taxon>Eukaryota</taxon>
        <taxon>Metazoa</taxon>
        <taxon>Ecdysozoa</taxon>
        <taxon>Arthropoda</taxon>
        <taxon>Hexapoda</taxon>
        <taxon>Insecta</taxon>
        <taxon>Pterygota</taxon>
        <taxon>Neoptera</taxon>
        <taxon>Endopterygota</taxon>
        <taxon>Diptera</taxon>
        <taxon>Nematocera</taxon>
        <taxon>Culicoidea</taxon>
        <taxon>Culicidae</taxon>
        <taxon>Anophelinae</taxon>
        <taxon>Anopheles</taxon>
    </lineage>
</organism>
<feature type="domain" description="Protein kinase" evidence="2">
    <location>
        <begin position="1"/>
        <end position="439"/>
    </location>
</feature>
<dbReference type="InterPro" id="IPR011009">
    <property type="entry name" value="Kinase-like_dom_sf"/>
</dbReference>
<dbReference type="EnsemblMetazoa" id="AFUN003880-RA">
    <property type="protein sequence ID" value="AFUN003880-PA"/>
    <property type="gene ID" value="AFUN003880"/>
</dbReference>
<dbReference type="GO" id="GO:0004674">
    <property type="term" value="F:protein serine/threonine kinase activity"/>
    <property type="evidence" value="ECO:0007669"/>
    <property type="project" value="TreeGrafter"/>
</dbReference>
<proteinExistence type="predicted"/>
<dbReference type="PANTHER" id="PTHR24361">
    <property type="entry name" value="MITOGEN-ACTIVATED KINASE KINASE KINASE"/>
    <property type="match status" value="1"/>
</dbReference>
<feature type="compositionally biased region" description="Polar residues" evidence="1">
    <location>
        <begin position="366"/>
        <end position="380"/>
    </location>
</feature>
<feature type="region of interest" description="Disordered" evidence="1">
    <location>
        <begin position="304"/>
        <end position="382"/>
    </location>
</feature>
<dbReference type="GO" id="GO:0005737">
    <property type="term" value="C:cytoplasm"/>
    <property type="evidence" value="ECO:0007669"/>
    <property type="project" value="TreeGrafter"/>
</dbReference>
<dbReference type="PROSITE" id="PS50011">
    <property type="entry name" value="PROTEIN_KINASE_DOM"/>
    <property type="match status" value="1"/>
</dbReference>
<reference evidence="3" key="1">
    <citation type="submission" date="2020-05" db="UniProtKB">
        <authorList>
            <consortium name="EnsemblMetazoa"/>
        </authorList>
    </citation>
    <scope>IDENTIFICATION</scope>
    <source>
        <strain evidence="3">FUMOZ</strain>
    </source>
</reference>